<reference evidence="1" key="1">
    <citation type="journal article" date="2023" name="G3 (Bethesda)">
        <title>A reference genome for the long-term kleptoplast-retaining sea slug Elysia crispata morphotype clarki.</title>
        <authorList>
            <person name="Eastman K.E."/>
            <person name="Pendleton A.L."/>
            <person name="Shaikh M.A."/>
            <person name="Suttiyut T."/>
            <person name="Ogas R."/>
            <person name="Tomko P."/>
            <person name="Gavelis G."/>
            <person name="Widhalm J.R."/>
            <person name="Wisecaver J.H."/>
        </authorList>
    </citation>
    <scope>NUCLEOTIDE SEQUENCE</scope>
    <source>
        <strain evidence="1">ECLA1</strain>
    </source>
</reference>
<keyword evidence="2" id="KW-1185">Reference proteome</keyword>
<comment type="caution">
    <text evidence="1">The sequence shown here is derived from an EMBL/GenBank/DDBJ whole genome shotgun (WGS) entry which is preliminary data.</text>
</comment>
<proteinExistence type="predicted"/>
<accession>A0AAE0YGB5</accession>
<organism evidence="1 2">
    <name type="scientific">Elysia crispata</name>
    <name type="common">lettuce slug</name>
    <dbReference type="NCBI Taxonomy" id="231223"/>
    <lineage>
        <taxon>Eukaryota</taxon>
        <taxon>Metazoa</taxon>
        <taxon>Spiralia</taxon>
        <taxon>Lophotrochozoa</taxon>
        <taxon>Mollusca</taxon>
        <taxon>Gastropoda</taxon>
        <taxon>Heterobranchia</taxon>
        <taxon>Euthyneura</taxon>
        <taxon>Panpulmonata</taxon>
        <taxon>Sacoglossa</taxon>
        <taxon>Placobranchoidea</taxon>
        <taxon>Plakobranchidae</taxon>
        <taxon>Elysia</taxon>
    </lineage>
</organism>
<protein>
    <submittedName>
        <fullName evidence="1">Uncharacterized protein</fullName>
    </submittedName>
</protein>
<name>A0AAE0YGB5_9GAST</name>
<evidence type="ECO:0000313" key="2">
    <source>
        <dbReference type="Proteomes" id="UP001283361"/>
    </source>
</evidence>
<evidence type="ECO:0000313" key="1">
    <source>
        <dbReference type="EMBL" id="KAK3744293.1"/>
    </source>
</evidence>
<gene>
    <name evidence="1" type="ORF">RRG08_030379</name>
</gene>
<dbReference type="EMBL" id="JAWDGP010006267">
    <property type="protein sequence ID" value="KAK3744293.1"/>
    <property type="molecule type" value="Genomic_DNA"/>
</dbReference>
<dbReference type="AlphaFoldDB" id="A0AAE0YGB5"/>
<dbReference type="Proteomes" id="UP001283361">
    <property type="component" value="Unassembled WGS sequence"/>
</dbReference>
<sequence>MDFEAKDERSYVRNCDYSVDDVEPRNGNATAKGLSWRFLPISDSDSWARAGCYLDNMTVKCIQEIHCVRKKSLAYLLKIFNFFK</sequence>